<dbReference type="InterPro" id="IPR031325">
    <property type="entry name" value="RHS_repeat"/>
</dbReference>
<evidence type="ECO:0000256" key="1">
    <source>
        <dbReference type="ARBA" id="ARBA00022737"/>
    </source>
</evidence>
<dbReference type="InterPro" id="IPR056823">
    <property type="entry name" value="TEN-like_YD-shell"/>
</dbReference>
<keyword evidence="7" id="KW-1185">Reference proteome</keyword>
<dbReference type="EMBL" id="JAUEMJ010000011">
    <property type="protein sequence ID" value="MDN3243049.1"/>
    <property type="molecule type" value="Genomic_DNA"/>
</dbReference>
<dbReference type="NCBIfam" id="TIGR01643">
    <property type="entry name" value="YD_repeat_2x"/>
    <property type="match status" value="2"/>
</dbReference>
<dbReference type="Gene3D" id="2.180.10.10">
    <property type="entry name" value="RHS repeat-associated core"/>
    <property type="match status" value="2"/>
</dbReference>
<feature type="region of interest" description="Disordered" evidence="2">
    <location>
        <begin position="2039"/>
        <end position="2076"/>
    </location>
</feature>
<keyword evidence="1" id="KW-0677">Repeat</keyword>
<dbReference type="Pfam" id="PF05593">
    <property type="entry name" value="RHS_repeat"/>
    <property type="match status" value="2"/>
</dbReference>
<feature type="chain" id="PRO_5045448610" evidence="3">
    <location>
        <begin position="17"/>
        <end position="2276"/>
    </location>
</feature>
<feature type="region of interest" description="Disordered" evidence="2">
    <location>
        <begin position="772"/>
        <end position="796"/>
    </location>
</feature>
<gene>
    <name evidence="6" type="ORF">QWI33_25230</name>
</gene>
<dbReference type="Pfam" id="PF25023">
    <property type="entry name" value="TEN_YD-shell"/>
    <property type="match status" value="1"/>
</dbReference>
<dbReference type="Gene3D" id="2.170.16.10">
    <property type="entry name" value="Hedgehog/Intein (Hint) domain"/>
    <property type="match status" value="2"/>
</dbReference>
<evidence type="ECO:0000313" key="6">
    <source>
        <dbReference type="EMBL" id="MDN3243049.1"/>
    </source>
</evidence>
<dbReference type="Proteomes" id="UP001171902">
    <property type="component" value="Unassembled WGS sequence"/>
</dbReference>
<dbReference type="InterPro" id="IPR028948">
    <property type="entry name" value="Ntox28"/>
</dbReference>
<dbReference type="NCBIfam" id="TIGR03696">
    <property type="entry name" value="Rhs_assc_core"/>
    <property type="match status" value="1"/>
</dbReference>
<evidence type="ECO:0000256" key="2">
    <source>
        <dbReference type="SAM" id="MobiDB-lite"/>
    </source>
</evidence>
<accession>A0ABT7YXG7</accession>
<dbReference type="InterPro" id="IPR006530">
    <property type="entry name" value="YD"/>
</dbReference>
<feature type="signal peptide" evidence="3">
    <location>
        <begin position="1"/>
        <end position="16"/>
    </location>
</feature>
<dbReference type="SUPFAM" id="SSF51294">
    <property type="entry name" value="Hedgehog/intein (Hint) domain"/>
    <property type="match status" value="2"/>
</dbReference>
<organism evidence="6 7">
    <name type="scientific">Glycomyces tritici</name>
    <dbReference type="NCBI Taxonomy" id="2665176"/>
    <lineage>
        <taxon>Bacteria</taxon>
        <taxon>Bacillati</taxon>
        <taxon>Actinomycetota</taxon>
        <taxon>Actinomycetes</taxon>
        <taxon>Glycomycetales</taxon>
        <taxon>Glycomycetaceae</taxon>
        <taxon>Glycomyces</taxon>
    </lineage>
</organism>
<feature type="domain" description="Bacterial toxin 28" evidence="4">
    <location>
        <begin position="2179"/>
        <end position="2263"/>
    </location>
</feature>
<dbReference type="PANTHER" id="PTHR32305:SF17">
    <property type="entry name" value="TRNA NUCLEASE WAPA"/>
    <property type="match status" value="1"/>
</dbReference>
<dbReference type="PANTHER" id="PTHR32305">
    <property type="match status" value="1"/>
</dbReference>
<evidence type="ECO:0000259" key="4">
    <source>
        <dbReference type="Pfam" id="PF15605"/>
    </source>
</evidence>
<evidence type="ECO:0000259" key="5">
    <source>
        <dbReference type="Pfam" id="PF25023"/>
    </source>
</evidence>
<dbReference type="InterPro" id="IPR036844">
    <property type="entry name" value="Hint_dom_sf"/>
</dbReference>
<reference evidence="6" key="1">
    <citation type="submission" date="2023-06" db="EMBL/GenBank/DDBJ databases">
        <title>Gycomyces niveus sp.nov., a novel actinomycete isolated from soil in Shouguang.</title>
        <authorList>
            <person name="Yang X."/>
            <person name="Zhao J."/>
        </authorList>
    </citation>
    <scope>NUCLEOTIDE SEQUENCE</scope>
    <source>
        <strain evidence="6">NEAU C2</strain>
    </source>
</reference>
<evidence type="ECO:0000313" key="7">
    <source>
        <dbReference type="Proteomes" id="UP001171902"/>
    </source>
</evidence>
<feature type="domain" description="Teneurin-like YD-shell" evidence="5">
    <location>
        <begin position="1685"/>
        <end position="1805"/>
    </location>
</feature>
<name>A0ABT7YXG7_9ACTN</name>
<sequence>MAALIGSLMVAAPALAQLQTPDQEVQQFSSADVETVGNGESPFSDDAANWAPPGDGTAGLDVDAVQALAIDTSTSITAEGASDVGGDITTVEVAAAEDAGLALGDRGLAFTVEVPIGADELSFAIDYAAAADRFGGDWVSRLDLVVVPACASASGLSAECQLIPLQAMSDDSDEQTLRASVSTADLLEGSDTTAGGGYVRTSGATYSIGTTDEGSAQSSSSSASATVAVLPSTNGNTGNWTATDLSAAGSWTSGTGAGSFEYAYPITLPPATGPLPDVGLSYSSASHDGATSATNNQASWIGDGWEFQPGLIERTYTACGDDAEDANNAEWPSGDLCWKGKSEAFTLSLAGVNASLIKDAETGAWTMTNDNGWKVELLGSSATASAASTEHWKVTTTDGTQYFFAGRADDAKSRWTIPVFGNHSGEPCYKADDFAGSSCDQGFRWMLDRIVDTSGNETHLTYTTETGKYAAAFNPEKLASYTRWGYLERIDYGIRAGVATGRVEFTLGDRCLSNCRDTAGKPITANWPDTPWDLACDTTPCWALGPSFYASKRLTGITTKIADGTGWKDVDSWSLVHEFKHNGTAANAVLWLASIQHTGKIGGTLTLPATEFGATFLANRVDVGSNPNIARPRLSAIKSESGGVTSINYSSPDCAAGNLPGAEDSNARRCFPVWYTPEGLEEPQKEYFHKYVVDSIGQSPAVGGGDTVWTTYQYSNAGAGTSALWAWDDSEFNDDKYRTYNQWRGYSLVTTLVGDPADGNQLRSSTRFLRGMNNQPRSDGSKRAVAVTDSRGKTHTDHEALAGTTLETLGYNGTQAIQSTVVEYWTKQTASRTHDGGRLKAWKIAPEVQRTSTWLTGSAWQTVESHTTYDDRGRPYLVEDLGVSGVDGDELCAKTWYAENTTKNMVDLPSRTQTLSVPCDTGSPAPGDVISDDLYYYDHATSNTAAPDKGRLTQIDTLVGWDDTTPKYEMSEQHTYDDLGRIASDTNALGKTTTTAYTPATGPLTQTVVTNPLGHKVTTALEPAWGEPVSITDPNGILTQVGYNPLGFQTGVWLPGRAKATQKASLVFTYAISQTAPTTVTTETITATGTYVKSVKIFDGLLRQRQTQTDTYGGRLLTQAEFDSRGLVTFESGGTFNNESGATGTLVAFSESSDVSRTQFTYDGAGRTVEATFKVKGAEQWSTQTLYGSIDGYLQQTTIPPAGDTPTSVLADARGQAVELRQYHGADATGEFDATKYTYEPSGAIASVTDPVGNQWTYDYDVQGRLSSVTDPDTGTTTMSYDKAGQVIATVDENETERRFAYDAIGRQTQITDAAGKLEATFTYDLATKGIGHPYKSTRYVDDQPWTTQTSRYSSGGQPLSQTWTLPSTAGTLANKSYSRTLSYAVDGSISMMTVPAVGGLNEEIIYYKYDALGGVKEIYGTFYSTTNVYLKEALYSPYTQLMQRKLGDPTDNSNVEGQVWQTWIYEEGTGRLSDYFFDKDSYSTEPTDTLAALSYEYNPAGNITSITDANSHTQVDPETQCFEYDYLKRLTEAWTQAGTGECAASVDEAEIGGLNGYGRAYTYDKTGNRTSLTEWTTAGEVTHTYGYKPGKAHQLQEVVTTGARTGQVEFIYDEAGNTSSISRDGNLQTLKWDQRDRIKEASEGEEITKFIDTAAGERLFRSDPDGSVTAYVAGMEITGKNGAVTATRYYEHYGQTIAVREGQTALHWIGSDHHGTASWSVNAVSLDVQVRRYDSFGVARDTASSFPGQKGFVGGTENDSTGFTTIGAREYLAETGRFLSRDLIAEVSNPQQLNGYAYAMNNPVLYSDSTGMWPSWDDIKSGVSDGIDKVADTAESVYESTTNAVATAWDATTEWAYENRWEIAAFAIETAVGAACIAAIKMAKICSIAAGALTGALIAWWQGKSGEEIAAAALEGAIAGLIGYGLGKVLQRILSKYLKPSQIKKFFGGSDEAAENGTNKADDAAEAADDAPRNGGCNSFIPGTQVVMADDSTKPIEEVHVGDEVVATDMTTGETGAAEVSGIKATAETERELVTIGLSDKASNAPPFEGGSDSSPEAVNEDGAQTNTSDNSEEFAQDGNTITATAGHAYWAAPAGTELWIGDSAQWTLARDLTIGAWLRTSDGTWTQITAVTYHTDTTNTRNLTVAGAHTFYVTNGSNDTLVHNCPTRFSSRIDGYAQHLTLRDLQAVKIEVRGGIVGLKRNGRAWNHVREVWEAMKGLKALIKRIKRDLGGMSHSDSDRAGLYADLSRASRLYDRTRAYLGMSERQLAYFLRR</sequence>
<keyword evidence="3" id="KW-0732">Signal</keyword>
<dbReference type="RefSeq" id="WP_289959609.1">
    <property type="nucleotide sequence ID" value="NZ_JAUEMJ010000011.1"/>
</dbReference>
<dbReference type="InterPro" id="IPR050708">
    <property type="entry name" value="T6SS_VgrG/RHS"/>
</dbReference>
<dbReference type="Pfam" id="PF15605">
    <property type="entry name" value="Ntox28"/>
    <property type="match status" value="1"/>
</dbReference>
<feature type="compositionally biased region" description="Polar residues" evidence="2">
    <location>
        <begin position="2053"/>
        <end position="2071"/>
    </location>
</feature>
<comment type="caution">
    <text evidence="6">The sequence shown here is derived from an EMBL/GenBank/DDBJ whole genome shotgun (WGS) entry which is preliminary data.</text>
</comment>
<evidence type="ECO:0000256" key="3">
    <source>
        <dbReference type="SAM" id="SignalP"/>
    </source>
</evidence>
<proteinExistence type="predicted"/>
<dbReference type="InterPro" id="IPR022385">
    <property type="entry name" value="Rhs_assc_core"/>
</dbReference>
<feature type="region of interest" description="Disordered" evidence="2">
    <location>
        <begin position="1953"/>
        <end position="1977"/>
    </location>
</feature>
<protein>
    <submittedName>
        <fullName evidence="6">RHS repeat-associated core domain-containing protein</fullName>
    </submittedName>
</protein>